<protein>
    <submittedName>
        <fullName evidence="2">Uncharacterized protein</fullName>
    </submittedName>
</protein>
<dbReference type="EMBL" id="CP041764">
    <property type="protein sequence ID" value="QHA89455.1"/>
    <property type="molecule type" value="Genomic_DNA"/>
</dbReference>
<reference evidence="2 3" key="1">
    <citation type="submission" date="2019-07" db="EMBL/GenBank/DDBJ databases">
        <title>Serratia dokdonensis sp. nov., an elicitor of systemic resistance in Nicotiana Tabacum.</title>
        <authorList>
            <person name="Son J.-S."/>
            <person name="Hwang Y.-J."/>
            <person name="Lee S.-Y."/>
            <person name="Ghim S.-Y."/>
        </authorList>
    </citation>
    <scope>NUCLEOTIDE SEQUENCE [LARGE SCALE GENOMIC DNA]</scope>
    <source>
        <strain evidence="2 3">KUDC3025</strain>
    </source>
</reference>
<dbReference type="RefSeq" id="WP_160031055.1">
    <property type="nucleotide sequence ID" value="NZ_CP041764.1"/>
</dbReference>
<feature type="signal peptide" evidence="1">
    <location>
        <begin position="1"/>
        <end position="20"/>
    </location>
</feature>
<evidence type="ECO:0000256" key="1">
    <source>
        <dbReference type="SAM" id="SignalP"/>
    </source>
</evidence>
<evidence type="ECO:0000313" key="3">
    <source>
        <dbReference type="Proteomes" id="UP000430368"/>
    </source>
</evidence>
<keyword evidence="1" id="KW-0732">Signal</keyword>
<evidence type="ECO:0000313" key="2">
    <source>
        <dbReference type="EMBL" id="QHA89455.1"/>
    </source>
</evidence>
<dbReference type="Proteomes" id="UP000430368">
    <property type="component" value="Chromosome"/>
</dbReference>
<keyword evidence="3" id="KW-1185">Reference proteome</keyword>
<sequence>MKPLYWIVIFFSITSMTAKATNEQCSHAGSKYVLKKTFTVNGRQGITTDGDYYFVSGTKSIEKYDKEGNMVLANDKPFSSQGGGLNHFGDLSSSGGLLYLGAELFEDGKARNLNISVYDADSLKFIKNIPLDAASAQNEISAVSVDKDSKTFWASSWGDDESSGYVYQYSMDDGHFIQRLKLLPKLKFIQGIDYVDGNLFITTDDGLADKKESDSLYKVNIKQALSQSGENSELQYKFTDFADFGEIEGVNVLNGELLVLNNRGMQIEKGIPKNPYPGYKKEISEIYIYDVKLGCVIK</sequence>
<dbReference type="SUPFAM" id="SSF50998">
    <property type="entry name" value="Quinoprotein alcohol dehydrogenase-like"/>
    <property type="match status" value="1"/>
</dbReference>
<proteinExistence type="predicted"/>
<gene>
    <name evidence="2" type="ORF">FO014_22080</name>
</gene>
<dbReference type="InterPro" id="IPR011047">
    <property type="entry name" value="Quinoprotein_ADH-like_sf"/>
</dbReference>
<name>A0ABX6GT94_9GAMM</name>
<feature type="chain" id="PRO_5045658755" evidence="1">
    <location>
        <begin position="21"/>
        <end position="298"/>
    </location>
</feature>
<accession>A0ABX6GT94</accession>
<organism evidence="2 3">
    <name type="scientific">Serratia rhizosphaerae</name>
    <dbReference type="NCBI Taxonomy" id="2597702"/>
    <lineage>
        <taxon>Bacteria</taxon>
        <taxon>Pseudomonadati</taxon>
        <taxon>Pseudomonadota</taxon>
        <taxon>Gammaproteobacteria</taxon>
        <taxon>Enterobacterales</taxon>
        <taxon>Yersiniaceae</taxon>
        <taxon>Serratia</taxon>
    </lineage>
</organism>